<name>X1PNK3_9ZZZZ</name>
<proteinExistence type="predicted"/>
<feature type="non-terminal residue" evidence="1">
    <location>
        <position position="1"/>
    </location>
</feature>
<dbReference type="AlphaFoldDB" id="X1PNK3"/>
<accession>X1PNK3</accession>
<evidence type="ECO:0000313" key="1">
    <source>
        <dbReference type="EMBL" id="GAI44091.1"/>
    </source>
</evidence>
<comment type="caution">
    <text evidence="1">The sequence shown here is derived from an EMBL/GenBank/DDBJ whole genome shotgun (WGS) entry which is preliminary data.</text>
</comment>
<reference evidence="1" key="1">
    <citation type="journal article" date="2014" name="Front. Microbiol.">
        <title>High frequency of phylogenetically diverse reductive dehalogenase-homologous genes in deep subseafloor sedimentary metagenomes.</title>
        <authorList>
            <person name="Kawai M."/>
            <person name="Futagami T."/>
            <person name="Toyoda A."/>
            <person name="Takaki Y."/>
            <person name="Nishi S."/>
            <person name="Hori S."/>
            <person name="Arai W."/>
            <person name="Tsubouchi T."/>
            <person name="Morono Y."/>
            <person name="Uchiyama I."/>
            <person name="Ito T."/>
            <person name="Fujiyama A."/>
            <person name="Inagaki F."/>
            <person name="Takami H."/>
        </authorList>
    </citation>
    <scope>NUCLEOTIDE SEQUENCE</scope>
    <source>
        <strain evidence="1">Expedition CK06-06</strain>
    </source>
</reference>
<dbReference type="EMBL" id="BARV01030685">
    <property type="protein sequence ID" value="GAI44091.1"/>
    <property type="molecule type" value="Genomic_DNA"/>
</dbReference>
<gene>
    <name evidence="1" type="ORF">S06H3_48697</name>
</gene>
<organism evidence="1">
    <name type="scientific">marine sediment metagenome</name>
    <dbReference type="NCBI Taxonomy" id="412755"/>
    <lineage>
        <taxon>unclassified sequences</taxon>
        <taxon>metagenomes</taxon>
        <taxon>ecological metagenomes</taxon>
    </lineage>
</organism>
<sequence>RYCELADVDMRMAHAIASPVDNLTIERKLVLLRGAKGKKFKARQQKANCQQ</sequence>
<protein>
    <submittedName>
        <fullName evidence="1">Uncharacterized protein</fullName>
    </submittedName>
</protein>